<dbReference type="Proteomes" id="UP000095751">
    <property type="component" value="Unassembled WGS sequence"/>
</dbReference>
<accession>A0A1E7FMB0</accession>
<sequence>MMFLRQSDGTTSPCPNCRYVSCIPLPRPWKPNDERTGVTATAFKGRDDNSRYFVSLEVFCPNGNLIEVDISEEQYTIVDQVNTALPDLCGEFCVY</sequence>
<reference evidence="1 2" key="1">
    <citation type="submission" date="2016-09" db="EMBL/GenBank/DDBJ databases">
        <title>Extensive genetic diversity and differential bi-allelic expression allows diatom success in the polar Southern Ocean.</title>
        <authorList>
            <consortium name="DOE Joint Genome Institute"/>
            <person name="Mock T."/>
            <person name="Otillar R.P."/>
            <person name="Strauss J."/>
            <person name="Dupont C."/>
            <person name="Frickenhaus S."/>
            <person name="Maumus F."/>
            <person name="Mcmullan M."/>
            <person name="Sanges R."/>
            <person name="Schmutz J."/>
            <person name="Toseland A."/>
            <person name="Valas R."/>
            <person name="Veluchamy A."/>
            <person name="Ward B.J."/>
            <person name="Allen A."/>
            <person name="Barry K."/>
            <person name="Falciatore A."/>
            <person name="Ferrante M."/>
            <person name="Fortunato A.E."/>
            <person name="Gloeckner G."/>
            <person name="Gruber A."/>
            <person name="Hipkin R."/>
            <person name="Janech M."/>
            <person name="Kroth P."/>
            <person name="Leese F."/>
            <person name="Lindquist E."/>
            <person name="Lyon B.R."/>
            <person name="Martin J."/>
            <person name="Mayer C."/>
            <person name="Parker M."/>
            <person name="Quesneville H."/>
            <person name="Raymond J."/>
            <person name="Uhlig C."/>
            <person name="Valentin K.U."/>
            <person name="Worden A.Z."/>
            <person name="Armbrust E.V."/>
            <person name="Bowler C."/>
            <person name="Green B."/>
            <person name="Moulton V."/>
            <person name="Van Oosterhout C."/>
            <person name="Grigoriev I."/>
        </authorList>
    </citation>
    <scope>NUCLEOTIDE SEQUENCE [LARGE SCALE GENOMIC DNA]</scope>
    <source>
        <strain evidence="1 2">CCMP1102</strain>
    </source>
</reference>
<dbReference type="EMBL" id="KV784355">
    <property type="protein sequence ID" value="OEU19308.1"/>
    <property type="molecule type" value="Genomic_DNA"/>
</dbReference>
<evidence type="ECO:0000313" key="2">
    <source>
        <dbReference type="Proteomes" id="UP000095751"/>
    </source>
</evidence>
<gene>
    <name evidence="1" type="ORF">FRACYDRAFT_216848</name>
</gene>
<dbReference type="InParanoid" id="A0A1E7FMB0"/>
<name>A0A1E7FMB0_9STRA</name>
<dbReference type="KEGG" id="fcy:FRACYDRAFT_216848"/>
<dbReference type="AlphaFoldDB" id="A0A1E7FMB0"/>
<proteinExistence type="predicted"/>
<evidence type="ECO:0000313" key="1">
    <source>
        <dbReference type="EMBL" id="OEU19308.1"/>
    </source>
</evidence>
<organism evidence="1 2">
    <name type="scientific">Fragilariopsis cylindrus CCMP1102</name>
    <dbReference type="NCBI Taxonomy" id="635003"/>
    <lineage>
        <taxon>Eukaryota</taxon>
        <taxon>Sar</taxon>
        <taxon>Stramenopiles</taxon>
        <taxon>Ochrophyta</taxon>
        <taxon>Bacillariophyta</taxon>
        <taxon>Bacillariophyceae</taxon>
        <taxon>Bacillariophycidae</taxon>
        <taxon>Bacillariales</taxon>
        <taxon>Bacillariaceae</taxon>
        <taxon>Fragilariopsis</taxon>
    </lineage>
</organism>
<protein>
    <submittedName>
        <fullName evidence="1">Uncharacterized protein</fullName>
    </submittedName>
</protein>
<keyword evidence="2" id="KW-1185">Reference proteome</keyword>